<dbReference type="AlphaFoldDB" id="A0A7C4HC56"/>
<reference evidence="1" key="1">
    <citation type="journal article" date="2020" name="mSystems">
        <title>Genome- and Community-Level Interaction Insights into Carbon Utilization and Element Cycling Functions of Hydrothermarchaeota in Hydrothermal Sediment.</title>
        <authorList>
            <person name="Zhou Z."/>
            <person name="Liu Y."/>
            <person name="Xu W."/>
            <person name="Pan J."/>
            <person name="Luo Z.H."/>
            <person name="Li M."/>
        </authorList>
    </citation>
    <scope>NUCLEOTIDE SEQUENCE [LARGE SCALE GENOMIC DNA]</scope>
    <source>
        <strain evidence="1">SpSt-642</strain>
    </source>
</reference>
<evidence type="ECO:0000313" key="1">
    <source>
        <dbReference type="EMBL" id="HGM59109.1"/>
    </source>
</evidence>
<dbReference type="InterPro" id="IPR011059">
    <property type="entry name" value="Metal-dep_hydrolase_composite"/>
</dbReference>
<organism evidence="1">
    <name type="scientific">Staphylothermus marinus</name>
    <dbReference type="NCBI Taxonomy" id="2280"/>
    <lineage>
        <taxon>Archaea</taxon>
        <taxon>Thermoproteota</taxon>
        <taxon>Thermoprotei</taxon>
        <taxon>Desulfurococcales</taxon>
        <taxon>Desulfurococcaceae</taxon>
        <taxon>Staphylothermus</taxon>
    </lineage>
</organism>
<gene>
    <name evidence="1" type="ORF">ENU14_05975</name>
</gene>
<proteinExistence type="predicted"/>
<dbReference type="SUPFAM" id="SSF51338">
    <property type="entry name" value="Composite domain of metallo-dependent hydrolases"/>
    <property type="match status" value="1"/>
</dbReference>
<name>A0A7C4HC56_STAMA</name>
<comment type="caution">
    <text evidence="1">The sequence shown here is derived from an EMBL/GenBank/DDBJ whole genome shotgun (WGS) entry which is preliminary data.</text>
</comment>
<dbReference type="GO" id="GO:0016810">
    <property type="term" value="F:hydrolase activity, acting on carbon-nitrogen (but not peptide) bonds"/>
    <property type="evidence" value="ECO:0007669"/>
    <property type="project" value="InterPro"/>
</dbReference>
<dbReference type="EMBL" id="DTBJ01000051">
    <property type="protein sequence ID" value="HGM59109.1"/>
    <property type="molecule type" value="Genomic_DNA"/>
</dbReference>
<accession>A0A7C4HC56</accession>
<evidence type="ECO:0008006" key="2">
    <source>
        <dbReference type="Google" id="ProtNLM"/>
    </source>
</evidence>
<protein>
    <recommendedName>
        <fullName evidence="2">Amidohydrolase-related domain-containing protein</fullName>
    </recommendedName>
</protein>
<sequence length="291" mass="33838">MVKVLLNNVYYLKDAVYKGFIYFDENSIIEEGSEPDPEYELSELVYEFKENAFILHGFSVVVNPTRYLYRGFNNLEMSVFDEREIEKLVYSALYELIINGVTLPIIIDEKPEVVSKILFENGIKGVLIVDRGTSRRIGDNIYLEIDESSIYHEDSRIGYVHDLICRVDNFKSNCVFLDIREEGTWNLSSIIYYIVRSRGVDVENVIRVLTNPYRLLKIDSGKIEKGSKPDLLIYDLKNSFLTTPINMLKYVVLRGYTPDYVFLRGDALVEKREPLELTPLDLLDIVLKRNR</sequence>